<dbReference type="InterPro" id="IPR002591">
    <property type="entry name" value="Phosphodiest/P_Trfase"/>
</dbReference>
<accession>A0A7Z0IMF0</accession>
<evidence type="ECO:0000313" key="1">
    <source>
        <dbReference type="EMBL" id="NYI72546.1"/>
    </source>
</evidence>
<dbReference type="PANTHER" id="PTHR10151:SF120">
    <property type="entry name" value="BIS(5'-ADENOSYL)-TRIPHOSPHATASE"/>
    <property type="match status" value="1"/>
</dbReference>
<proteinExistence type="predicted"/>
<gene>
    <name evidence="1" type="ORF">GGQ54_003106</name>
</gene>
<keyword evidence="2" id="KW-1185">Reference proteome</keyword>
<dbReference type="SUPFAM" id="SSF53649">
    <property type="entry name" value="Alkaline phosphatase-like"/>
    <property type="match status" value="1"/>
</dbReference>
<dbReference type="Gene3D" id="3.40.720.10">
    <property type="entry name" value="Alkaline Phosphatase, subunit A"/>
    <property type="match status" value="1"/>
</dbReference>
<organism evidence="1 2">
    <name type="scientific">Naumannella cuiyingiana</name>
    <dbReference type="NCBI Taxonomy" id="1347891"/>
    <lineage>
        <taxon>Bacteria</taxon>
        <taxon>Bacillati</taxon>
        <taxon>Actinomycetota</taxon>
        <taxon>Actinomycetes</taxon>
        <taxon>Propionibacteriales</taxon>
        <taxon>Propionibacteriaceae</taxon>
        <taxon>Naumannella</taxon>
    </lineage>
</organism>
<dbReference type="AlphaFoldDB" id="A0A7Z0IMF0"/>
<dbReference type="Proteomes" id="UP000527616">
    <property type="component" value="Unassembled WGS sequence"/>
</dbReference>
<dbReference type="InterPro" id="IPR017850">
    <property type="entry name" value="Alkaline_phosphatase_core_sf"/>
</dbReference>
<sequence>MSRDETTSVPTELPVVPHYGTRTLADLLPSIAHQLGHGGEDRVGIGPGERFVVLLIDGLGTEQLEQVASRAPFLAGALRRGGQVITAAVPSTTVTSLTSLGTGLPPGEHGVAGFTFWLPEEREVVAPLFWESALGPLELQPRETELQRLAASGVAVSSVLPSRFENSVLTVAGLRGGDFVGVAEDADSAQRIEAVAAAATRAPQTLVYAYERELDHCGHAYGWQSEEWLECLIRIDRWASWLRAELPEDVRLIITGDHGMVDVPAENRLLVQDETGLLDGVHRLAGEGRFRQIYLDQGVSAVEVGERWARRLGERAWVRTRDEAVEDGWLGELDPRVAARFGDVLVAMAGNWAVMTREMPGEFGLVGMHGSLTAAEMLVPLLQP</sequence>
<evidence type="ECO:0000313" key="2">
    <source>
        <dbReference type="Proteomes" id="UP000527616"/>
    </source>
</evidence>
<dbReference type="EMBL" id="JACBZS010000001">
    <property type="protein sequence ID" value="NYI72546.1"/>
    <property type="molecule type" value="Genomic_DNA"/>
</dbReference>
<dbReference type="RefSeq" id="WP_179446201.1">
    <property type="nucleotide sequence ID" value="NZ_JACBZS010000001.1"/>
</dbReference>
<name>A0A7Z0IMF0_9ACTN</name>
<reference evidence="1 2" key="1">
    <citation type="submission" date="2020-07" db="EMBL/GenBank/DDBJ databases">
        <title>Sequencing the genomes of 1000 actinobacteria strains.</title>
        <authorList>
            <person name="Klenk H.-P."/>
        </authorList>
    </citation>
    <scope>NUCLEOTIDE SEQUENCE [LARGE SCALE GENOMIC DNA]</scope>
    <source>
        <strain evidence="1 2">DSM 103164</strain>
    </source>
</reference>
<evidence type="ECO:0008006" key="3">
    <source>
        <dbReference type="Google" id="ProtNLM"/>
    </source>
</evidence>
<comment type="caution">
    <text evidence="1">The sequence shown here is derived from an EMBL/GenBank/DDBJ whole genome shotgun (WGS) entry which is preliminary data.</text>
</comment>
<dbReference type="GO" id="GO:0016787">
    <property type="term" value="F:hydrolase activity"/>
    <property type="evidence" value="ECO:0007669"/>
    <property type="project" value="UniProtKB-ARBA"/>
</dbReference>
<protein>
    <recommendedName>
        <fullName evidence="3">Alkaline phosphatase family protein</fullName>
    </recommendedName>
</protein>
<dbReference type="Pfam" id="PF01663">
    <property type="entry name" value="Phosphodiest"/>
    <property type="match status" value="1"/>
</dbReference>
<dbReference type="PANTHER" id="PTHR10151">
    <property type="entry name" value="ECTONUCLEOTIDE PYROPHOSPHATASE/PHOSPHODIESTERASE"/>
    <property type="match status" value="1"/>
</dbReference>